<keyword evidence="2 3" id="KW-0378">Hydrolase</keyword>
<dbReference type="Gene3D" id="3.90.45.10">
    <property type="entry name" value="Peptide deformylase"/>
    <property type="match status" value="1"/>
</dbReference>
<comment type="catalytic activity">
    <reaction evidence="2">
        <text>N-terminal N-formyl-L-methionyl-[peptide] + H2O = N-terminal L-methionyl-[peptide] + formate</text>
        <dbReference type="Rhea" id="RHEA:24420"/>
        <dbReference type="Rhea" id="RHEA-COMP:10639"/>
        <dbReference type="Rhea" id="RHEA-COMP:10640"/>
        <dbReference type="ChEBI" id="CHEBI:15377"/>
        <dbReference type="ChEBI" id="CHEBI:15740"/>
        <dbReference type="ChEBI" id="CHEBI:49298"/>
        <dbReference type="ChEBI" id="CHEBI:64731"/>
        <dbReference type="EC" id="3.5.1.88"/>
    </reaction>
</comment>
<dbReference type="RefSeq" id="WP_152430455.1">
    <property type="nucleotide sequence ID" value="NZ_CBCSDK010000004.1"/>
</dbReference>
<feature type="binding site" evidence="2">
    <location>
        <position position="146"/>
    </location>
    <ligand>
        <name>Fe cation</name>
        <dbReference type="ChEBI" id="CHEBI:24875"/>
    </ligand>
</feature>
<dbReference type="GO" id="GO:0046872">
    <property type="term" value="F:metal ion binding"/>
    <property type="evidence" value="ECO:0007669"/>
    <property type="project" value="UniProtKB-KW"/>
</dbReference>
<evidence type="ECO:0000313" key="4">
    <source>
        <dbReference type="Proteomes" id="UP000326936"/>
    </source>
</evidence>
<accession>A0A5P9CJV5</accession>
<dbReference type="Pfam" id="PF01327">
    <property type="entry name" value="Pep_deformylase"/>
    <property type="match status" value="1"/>
</dbReference>
<dbReference type="EMBL" id="CP045350">
    <property type="protein sequence ID" value="QFT26291.1"/>
    <property type="molecule type" value="Genomic_DNA"/>
</dbReference>
<dbReference type="InterPro" id="IPR036821">
    <property type="entry name" value="Peptide_deformylase_sf"/>
</dbReference>
<proteinExistence type="inferred from homology"/>
<keyword evidence="2" id="KW-0408">Iron</keyword>
<feature type="active site" evidence="2">
    <location>
        <position position="143"/>
    </location>
</feature>
<dbReference type="OrthoDB" id="9804313at2"/>
<evidence type="ECO:0000313" key="3">
    <source>
        <dbReference type="EMBL" id="QFT26291.1"/>
    </source>
</evidence>
<evidence type="ECO:0000256" key="1">
    <source>
        <dbReference type="ARBA" id="ARBA00010759"/>
    </source>
</evidence>
<dbReference type="AlphaFoldDB" id="A0A5P9CJV5"/>
<dbReference type="GO" id="GO:0006412">
    <property type="term" value="P:translation"/>
    <property type="evidence" value="ECO:0007669"/>
    <property type="project" value="UniProtKB-UniRule"/>
</dbReference>
<comment type="function">
    <text evidence="2">Removes the formyl group from the N-terminal Met of newly synthesized proteins. Requires at least a dipeptide for an efficient rate of reaction. N-terminal L-methionine is a prerequisite for activity but the enzyme has broad specificity at other positions.</text>
</comment>
<dbReference type="PIRSF" id="PIRSF004749">
    <property type="entry name" value="Pep_def"/>
    <property type="match status" value="1"/>
</dbReference>
<dbReference type="KEGG" id="vaq:FIV01_07605"/>
<organism evidence="3 4">
    <name type="scientific">Vibrio aquimaris</name>
    <dbReference type="NCBI Taxonomy" id="2587862"/>
    <lineage>
        <taxon>Bacteria</taxon>
        <taxon>Pseudomonadati</taxon>
        <taxon>Pseudomonadota</taxon>
        <taxon>Gammaproteobacteria</taxon>
        <taxon>Vibrionales</taxon>
        <taxon>Vibrionaceae</taxon>
        <taxon>Vibrio</taxon>
    </lineage>
</organism>
<keyword evidence="2" id="KW-0479">Metal-binding</keyword>
<feature type="binding site" evidence="2">
    <location>
        <position position="99"/>
    </location>
    <ligand>
        <name>Fe cation</name>
        <dbReference type="ChEBI" id="CHEBI:24875"/>
    </ligand>
</feature>
<evidence type="ECO:0000256" key="2">
    <source>
        <dbReference type="HAMAP-Rule" id="MF_00163"/>
    </source>
</evidence>
<dbReference type="SUPFAM" id="SSF56420">
    <property type="entry name" value="Peptide deformylase"/>
    <property type="match status" value="1"/>
</dbReference>
<dbReference type="InterPro" id="IPR023635">
    <property type="entry name" value="Peptide_deformylase"/>
</dbReference>
<keyword evidence="2" id="KW-0648">Protein biosynthesis</keyword>
<dbReference type="PANTHER" id="PTHR10458:SF22">
    <property type="entry name" value="PEPTIDE DEFORMYLASE"/>
    <property type="match status" value="1"/>
</dbReference>
<dbReference type="PANTHER" id="PTHR10458">
    <property type="entry name" value="PEPTIDE DEFORMYLASE"/>
    <property type="match status" value="1"/>
</dbReference>
<comment type="cofactor">
    <cofactor evidence="2">
        <name>Fe(2+)</name>
        <dbReference type="ChEBI" id="CHEBI:29033"/>
    </cofactor>
    <text evidence="2">Binds 1 Fe(2+) ion.</text>
</comment>
<feature type="binding site" evidence="2">
    <location>
        <position position="142"/>
    </location>
    <ligand>
        <name>Fe cation</name>
        <dbReference type="ChEBI" id="CHEBI:24875"/>
    </ligand>
</feature>
<dbReference type="HAMAP" id="MF_00163">
    <property type="entry name" value="Pep_deformylase"/>
    <property type="match status" value="1"/>
</dbReference>
<protein>
    <recommendedName>
        <fullName evidence="2">Peptide deformylase</fullName>
        <shortName evidence="2">PDF</shortName>
        <ecNumber evidence="2">3.5.1.88</ecNumber>
    </recommendedName>
    <alternativeName>
        <fullName evidence="2">Polypeptide deformylase</fullName>
    </alternativeName>
</protein>
<dbReference type="PRINTS" id="PR01576">
    <property type="entry name" value="PDEFORMYLASE"/>
</dbReference>
<keyword evidence="4" id="KW-1185">Reference proteome</keyword>
<reference evidence="3 4" key="1">
    <citation type="submission" date="2019-10" db="EMBL/GenBank/DDBJ databases">
        <title>Complete genome sequence of Vibrio sp. strain THAF100, isolated from non-filtered water from the water column of tank 6 of a marine aquarium containing stony-coral fragments. Water maintained at 26 degree C.</title>
        <authorList>
            <person name="Ruckert C."/>
            <person name="Franco A."/>
            <person name="Kalinowski J."/>
            <person name="Glaeser S."/>
        </authorList>
    </citation>
    <scope>NUCLEOTIDE SEQUENCE [LARGE SCALE GENOMIC DNA]</scope>
    <source>
        <strain evidence="3 4">THAF100</strain>
    </source>
</reference>
<dbReference type="GO" id="GO:0042586">
    <property type="term" value="F:peptide deformylase activity"/>
    <property type="evidence" value="ECO:0007669"/>
    <property type="project" value="UniProtKB-UniRule"/>
</dbReference>
<name>A0A5P9CJV5_9VIBR</name>
<sequence>MHETEITLASILRFGDPRLESTAHAVDFPDSELNQNINHLREALVLFQQHYKWGRSIAAPQIGIMKCIVAINTPHLPSVLINPEIIWHSTETQLVWDDCMSLPEIAVEVERWKHITVKYQTIDGDIKFLESLSPQDSELLQHEIDHLSGIIMTHRMTSAHRVISRELRTA</sequence>
<gene>
    <name evidence="3" type="primary">def2</name>
    <name evidence="2" type="synonym">def</name>
    <name evidence="3" type="ORF">FIV01_07605</name>
</gene>
<dbReference type="CDD" id="cd00487">
    <property type="entry name" value="Pep_deformylase"/>
    <property type="match status" value="1"/>
</dbReference>
<dbReference type="EC" id="3.5.1.88" evidence="2"/>
<dbReference type="Proteomes" id="UP000326936">
    <property type="component" value="Chromosome"/>
</dbReference>
<comment type="similarity">
    <text evidence="1 2">Belongs to the polypeptide deformylase family.</text>
</comment>